<evidence type="ECO:0000256" key="5">
    <source>
        <dbReference type="ARBA" id="ARBA00048169"/>
    </source>
</evidence>
<dbReference type="Proteomes" id="UP001314903">
    <property type="component" value="Unassembled WGS sequence"/>
</dbReference>
<dbReference type="RefSeq" id="WP_209660759.1">
    <property type="nucleotide sequence ID" value="NZ_JAGGLI010000014.1"/>
</dbReference>
<dbReference type="SUPFAM" id="SSF53850">
    <property type="entry name" value="Periplasmic binding protein-like II"/>
    <property type="match status" value="1"/>
</dbReference>
<dbReference type="InterPro" id="IPR022417">
    <property type="entry name" value="Porphobilin_deaminase_N"/>
</dbReference>
<evidence type="ECO:0000313" key="10">
    <source>
        <dbReference type="Proteomes" id="UP001314903"/>
    </source>
</evidence>
<dbReference type="InterPro" id="IPR000860">
    <property type="entry name" value="HemC"/>
</dbReference>
<dbReference type="InterPro" id="IPR036803">
    <property type="entry name" value="Porphobilinogen_deaminase_C_sf"/>
</dbReference>
<dbReference type="InterPro" id="IPR022419">
    <property type="entry name" value="Porphobilin_deaminase_cofac_BS"/>
</dbReference>
<dbReference type="SUPFAM" id="SSF54782">
    <property type="entry name" value="Porphobilinogen deaminase (hydroxymethylbilane synthase), C-terminal domain"/>
    <property type="match status" value="1"/>
</dbReference>
<evidence type="ECO:0000313" key="9">
    <source>
        <dbReference type="EMBL" id="MBP2027696.1"/>
    </source>
</evidence>
<comment type="function">
    <text evidence="1 6">Tetrapolymerization of the monopyrrole PBG into the hydroxymethylbilane pre-uroporphyrinogen in several discrete steps.</text>
</comment>
<evidence type="ECO:0000256" key="1">
    <source>
        <dbReference type="ARBA" id="ARBA00002869"/>
    </source>
</evidence>
<comment type="subunit">
    <text evidence="6">Monomer.</text>
</comment>
<dbReference type="NCBIfam" id="TIGR00212">
    <property type="entry name" value="hemC"/>
    <property type="match status" value="1"/>
</dbReference>
<organism evidence="9 10">
    <name type="scientific">Acetoanaerobium pronyense</name>
    <dbReference type="NCBI Taxonomy" id="1482736"/>
    <lineage>
        <taxon>Bacteria</taxon>
        <taxon>Bacillati</taxon>
        <taxon>Bacillota</taxon>
        <taxon>Clostridia</taxon>
        <taxon>Peptostreptococcales</taxon>
        <taxon>Filifactoraceae</taxon>
        <taxon>Acetoanaerobium</taxon>
    </lineage>
</organism>
<evidence type="ECO:0000256" key="4">
    <source>
        <dbReference type="ARBA" id="ARBA00023244"/>
    </source>
</evidence>
<dbReference type="InterPro" id="IPR022418">
    <property type="entry name" value="Porphobilinogen_deaminase_C"/>
</dbReference>
<feature type="domain" description="Porphobilinogen deaminase C-terminal" evidence="8">
    <location>
        <begin position="228"/>
        <end position="294"/>
    </location>
</feature>
<keyword evidence="3 6" id="KW-0808">Transferase</keyword>
<evidence type="ECO:0000256" key="2">
    <source>
        <dbReference type="ARBA" id="ARBA00005638"/>
    </source>
</evidence>
<dbReference type="PIRSF" id="PIRSF001438">
    <property type="entry name" value="4pyrrol_synth_OHMeBilane_synth"/>
    <property type="match status" value="1"/>
</dbReference>
<dbReference type="PROSITE" id="PS00533">
    <property type="entry name" value="PORPHOBILINOGEN_DEAM"/>
    <property type="match status" value="1"/>
</dbReference>
<comment type="similarity">
    <text evidence="2 6">Belongs to the HMBS family.</text>
</comment>
<dbReference type="Pfam" id="PF03900">
    <property type="entry name" value="Porphobil_deamC"/>
    <property type="match status" value="1"/>
</dbReference>
<reference evidence="9 10" key="1">
    <citation type="submission" date="2021-03" db="EMBL/GenBank/DDBJ databases">
        <title>Genomic Encyclopedia of Type Strains, Phase IV (KMG-IV): sequencing the most valuable type-strain genomes for metagenomic binning, comparative biology and taxonomic classification.</title>
        <authorList>
            <person name="Goeker M."/>
        </authorList>
    </citation>
    <scope>NUCLEOTIDE SEQUENCE [LARGE SCALE GENOMIC DNA]</scope>
    <source>
        <strain evidence="9 10">DSM 27512</strain>
    </source>
</reference>
<sequence length="299" mass="33701">MKIIVGTRGSHLAFTQTSLIVKKLESLNKDVEFEIKIIKTKGDKIQDIPLHKMNDKGIFVKEIEEELIAGKIDMAVHSMKDMPTLMDQRLDFPVIPKREDPRDVLIIKEGCSYEELKALKNITIGTGSKRRVHQLKMIFPNAEFYPIRGNIDTRIRKLKDENLDAIMIAASGIKRIGRESEVSEYMDEIEFIPAPCQGILALQTRKNDQKIIDILMKAEDSSARIQYRAERAFLAAVDGGCHVPVGAYCEIQNENITIYGIYGDKDGNKLIKDKITGLSKNAESLGTQLGEKIKKTLEV</sequence>
<comment type="cofactor">
    <cofactor evidence="6">
        <name>dipyrromethane</name>
        <dbReference type="ChEBI" id="CHEBI:60342"/>
    </cofactor>
    <text evidence="6">Binds 1 dipyrromethane group covalently.</text>
</comment>
<dbReference type="PRINTS" id="PR00151">
    <property type="entry name" value="PORPHBDMNASE"/>
</dbReference>
<dbReference type="Gene3D" id="3.30.160.40">
    <property type="entry name" value="Porphobilinogen deaminase, C-terminal domain"/>
    <property type="match status" value="1"/>
</dbReference>
<evidence type="ECO:0000256" key="6">
    <source>
        <dbReference type="HAMAP-Rule" id="MF_00260"/>
    </source>
</evidence>
<feature type="modified residue" description="S-(dipyrrolylmethanemethyl)cysteine" evidence="6">
    <location>
        <position position="241"/>
    </location>
</feature>
<feature type="domain" description="Porphobilinogen deaminase N-terminal" evidence="7">
    <location>
        <begin position="3"/>
        <end position="212"/>
    </location>
</feature>
<dbReference type="Pfam" id="PF01379">
    <property type="entry name" value="Porphobil_deam"/>
    <property type="match status" value="1"/>
</dbReference>
<evidence type="ECO:0000259" key="7">
    <source>
        <dbReference type="Pfam" id="PF01379"/>
    </source>
</evidence>
<accession>A0ABS4KKD9</accession>
<dbReference type="EC" id="2.5.1.61" evidence="6"/>
<dbReference type="PANTHER" id="PTHR11557">
    <property type="entry name" value="PORPHOBILINOGEN DEAMINASE"/>
    <property type="match status" value="1"/>
</dbReference>
<keyword evidence="4 6" id="KW-0627">Porphyrin biosynthesis</keyword>
<dbReference type="HAMAP" id="MF_00260">
    <property type="entry name" value="Porphobil_deam"/>
    <property type="match status" value="1"/>
</dbReference>
<comment type="catalytic activity">
    <reaction evidence="5 6">
        <text>4 porphobilinogen + H2O = hydroxymethylbilane + 4 NH4(+)</text>
        <dbReference type="Rhea" id="RHEA:13185"/>
        <dbReference type="ChEBI" id="CHEBI:15377"/>
        <dbReference type="ChEBI" id="CHEBI:28938"/>
        <dbReference type="ChEBI" id="CHEBI:57845"/>
        <dbReference type="ChEBI" id="CHEBI:58126"/>
        <dbReference type="EC" id="2.5.1.61"/>
    </reaction>
</comment>
<proteinExistence type="inferred from homology"/>
<comment type="miscellaneous">
    <text evidence="6">The porphobilinogen subunits are added to the dipyrromethane group.</text>
</comment>
<evidence type="ECO:0000259" key="8">
    <source>
        <dbReference type="Pfam" id="PF03900"/>
    </source>
</evidence>
<protein>
    <recommendedName>
        <fullName evidence="6">Porphobilinogen deaminase</fullName>
        <shortName evidence="6">PBG</shortName>
        <ecNumber evidence="6">2.5.1.61</ecNumber>
    </recommendedName>
    <alternativeName>
        <fullName evidence="6">Hydroxymethylbilane synthase</fullName>
        <shortName evidence="6">HMBS</shortName>
    </alternativeName>
    <alternativeName>
        <fullName evidence="6">Pre-uroporphyrinogen synthase</fullName>
    </alternativeName>
</protein>
<keyword evidence="10" id="KW-1185">Reference proteome</keyword>
<name>A0ABS4KKD9_9FIRM</name>
<gene>
    <name evidence="6" type="primary">hemC</name>
    <name evidence="9" type="ORF">J2Z35_001493</name>
</gene>
<dbReference type="Gene3D" id="3.40.190.10">
    <property type="entry name" value="Periplasmic binding protein-like II"/>
    <property type="match status" value="2"/>
</dbReference>
<comment type="caution">
    <text evidence="9">The sequence shown here is derived from an EMBL/GenBank/DDBJ whole genome shotgun (WGS) entry which is preliminary data.</text>
</comment>
<evidence type="ECO:0000256" key="3">
    <source>
        <dbReference type="ARBA" id="ARBA00022679"/>
    </source>
</evidence>
<dbReference type="EMBL" id="JAGGLI010000014">
    <property type="protein sequence ID" value="MBP2027696.1"/>
    <property type="molecule type" value="Genomic_DNA"/>
</dbReference>
<dbReference type="PANTHER" id="PTHR11557:SF0">
    <property type="entry name" value="PORPHOBILINOGEN DEAMINASE"/>
    <property type="match status" value="1"/>
</dbReference>